<dbReference type="SUPFAM" id="SSF52540">
    <property type="entry name" value="P-loop containing nucleoside triphosphate hydrolases"/>
    <property type="match status" value="1"/>
</dbReference>
<dbReference type="GO" id="GO:0005524">
    <property type="term" value="F:ATP binding"/>
    <property type="evidence" value="ECO:0007669"/>
    <property type="project" value="InterPro"/>
</dbReference>
<sequence>MEQQRGLLHLYCGDGKGKTTTSVGLMVRAAGSGKKVLFYQFMKNNESSERNILEGIPNITCKKGADTAKFSFQMTKDEQIEEKRRNEEQLKLLFEEAKDYDVLCMDETLYTIQAGLLSEELVLEQLKNRPKHLEVILTGRDPSDKMIELADYVSEVKKVKHPFEQGIPARLGIEY</sequence>
<dbReference type="Pfam" id="PF02572">
    <property type="entry name" value="CobA_CobO_BtuR"/>
    <property type="match status" value="1"/>
</dbReference>
<organism evidence="1 2">
    <name type="scientific">Candidatus Scybalomonas excrementavium</name>
    <dbReference type="NCBI Taxonomy" id="2840943"/>
    <lineage>
        <taxon>Bacteria</taxon>
        <taxon>Bacillati</taxon>
        <taxon>Bacillota</taxon>
        <taxon>Clostridia</taxon>
        <taxon>Lachnospirales</taxon>
        <taxon>Lachnospiraceae</taxon>
        <taxon>Lachnospiraceae incertae sedis</taxon>
        <taxon>Candidatus Scybalomonas</taxon>
    </lineage>
</organism>
<dbReference type="PIRSF" id="PIRSF015617">
    <property type="entry name" value="Adensltrnsf_CobA"/>
    <property type="match status" value="1"/>
</dbReference>
<dbReference type="GO" id="GO:0008817">
    <property type="term" value="F:corrinoid adenosyltransferase activity"/>
    <property type="evidence" value="ECO:0007669"/>
    <property type="project" value="InterPro"/>
</dbReference>
<gene>
    <name evidence="1" type="ORF">IAC13_02985</name>
</gene>
<dbReference type="Proteomes" id="UP000823618">
    <property type="component" value="Unassembled WGS sequence"/>
</dbReference>
<dbReference type="InterPro" id="IPR027417">
    <property type="entry name" value="P-loop_NTPase"/>
</dbReference>
<dbReference type="PANTHER" id="PTHR46638">
    <property type="entry name" value="CORRINOID ADENOSYLTRANSFERASE"/>
    <property type="match status" value="1"/>
</dbReference>
<accession>A0A9D9I0A2</accession>
<dbReference type="GO" id="GO:0009236">
    <property type="term" value="P:cobalamin biosynthetic process"/>
    <property type="evidence" value="ECO:0007669"/>
    <property type="project" value="InterPro"/>
</dbReference>
<proteinExistence type="predicted"/>
<protein>
    <submittedName>
        <fullName evidence="1">Cob(I)yrinic acid a,c-diamide adenosyltransferase</fullName>
    </submittedName>
</protein>
<dbReference type="AlphaFoldDB" id="A0A9D9I0A2"/>
<evidence type="ECO:0000313" key="2">
    <source>
        <dbReference type="Proteomes" id="UP000823618"/>
    </source>
</evidence>
<dbReference type="EMBL" id="JADIML010000084">
    <property type="protein sequence ID" value="MBO8462879.1"/>
    <property type="molecule type" value="Genomic_DNA"/>
</dbReference>
<dbReference type="Gene3D" id="3.40.50.300">
    <property type="entry name" value="P-loop containing nucleotide triphosphate hydrolases"/>
    <property type="match status" value="1"/>
</dbReference>
<name>A0A9D9I0A2_9FIRM</name>
<reference evidence="1" key="1">
    <citation type="submission" date="2020-10" db="EMBL/GenBank/DDBJ databases">
        <authorList>
            <person name="Gilroy R."/>
        </authorList>
    </citation>
    <scope>NUCLEOTIDE SEQUENCE</scope>
    <source>
        <strain evidence="1">E3-2379</strain>
    </source>
</reference>
<dbReference type="InterPro" id="IPR003724">
    <property type="entry name" value="CblAdoTrfase_CobA"/>
</dbReference>
<reference evidence="1" key="2">
    <citation type="journal article" date="2021" name="PeerJ">
        <title>Extensive microbial diversity within the chicken gut microbiome revealed by metagenomics and culture.</title>
        <authorList>
            <person name="Gilroy R."/>
            <person name="Ravi A."/>
            <person name="Getino M."/>
            <person name="Pursley I."/>
            <person name="Horton D.L."/>
            <person name="Alikhan N.F."/>
            <person name="Baker D."/>
            <person name="Gharbi K."/>
            <person name="Hall N."/>
            <person name="Watson M."/>
            <person name="Adriaenssens E.M."/>
            <person name="Foster-Nyarko E."/>
            <person name="Jarju S."/>
            <person name="Secka A."/>
            <person name="Antonio M."/>
            <person name="Oren A."/>
            <person name="Chaudhuri R.R."/>
            <person name="La Ragione R."/>
            <person name="Hildebrand F."/>
            <person name="Pallen M.J."/>
        </authorList>
    </citation>
    <scope>NUCLEOTIDE SEQUENCE</scope>
    <source>
        <strain evidence="1">E3-2379</strain>
    </source>
</reference>
<dbReference type="PANTHER" id="PTHR46638:SF1">
    <property type="entry name" value="CORRINOID ADENOSYLTRANSFERASE"/>
    <property type="match status" value="1"/>
</dbReference>
<evidence type="ECO:0000313" key="1">
    <source>
        <dbReference type="EMBL" id="MBO8462879.1"/>
    </source>
</evidence>
<comment type="caution">
    <text evidence="1">The sequence shown here is derived from an EMBL/GenBank/DDBJ whole genome shotgun (WGS) entry which is preliminary data.</text>
</comment>